<accession>A0A2C6KFG4</accession>
<organism evidence="2 3">
    <name type="scientific">Cystoisospora suis</name>
    <dbReference type="NCBI Taxonomy" id="483139"/>
    <lineage>
        <taxon>Eukaryota</taxon>
        <taxon>Sar</taxon>
        <taxon>Alveolata</taxon>
        <taxon>Apicomplexa</taxon>
        <taxon>Conoidasida</taxon>
        <taxon>Coccidia</taxon>
        <taxon>Eucoccidiorida</taxon>
        <taxon>Eimeriorina</taxon>
        <taxon>Sarcocystidae</taxon>
        <taxon>Cystoisospora</taxon>
    </lineage>
</organism>
<feature type="compositionally biased region" description="Basic and acidic residues" evidence="1">
    <location>
        <begin position="55"/>
        <end position="76"/>
    </location>
</feature>
<evidence type="ECO:0000313" key="2">
    <source>
        <dbReference type="EMBL" id="PHJ15123.1"/>
    </source>
</evidence>
<dbReference type="VEuPathDB" id="ToxoDB:CSUI_011067"/>
<reference evidence="2 3" key="1">
    <citation type="journal article" date="2017" name="Int. J. Parasitol.">
        <title>The genome of the protozoan parasite Cystoisospora suis and a reverse vaccinology approach to identify vaccine candidates.</title>
        <authorList>
            <person name="Palmieri N."/>
            <person name="Shrestha A."/>
            <person name="Ruttkowski B."/>
            <person name="Beck T."/>
            <person name="Vogl C."/>
            <person name="Tomley F."/>
            <person name="Blake D.P."/>
            <person name="Joachim A."/>
        </authorList>
    </citation>
    <scope>NUCLEOTIDE SEQUENCE [LARGE SCALE GENOMIC DNA]</scope>
    <source>
        <strain evidence="2 3">Wien I</strain>
    </source>
</reference>
<evidence type="ECO:0000256" key="1">
    <source>
        <dbReference type="SAM" id="MobiDB-lite"/>
    </source>
</evidence>
<dbReference type="AlphaFoldDB" id="A0A2C6KFG4"/>
<evidence type="ECO:0000313" key="3">
    <source>
        <dbReference type="Proteomes" id="UP000221165"/>
    </source>
</evidence>
<feature type="region of interest" description="Disordered" evidence="1">
    <location>
        <begin position="43"/>
        <end position="90"/>
    </location>
</feature>
<sequence>SGLRDLCHGLCTKTTKSSAVTIGEKEMTGPLLSYASCWKTPSRRQQIRTKVTQKSGREKENEKPGKQRKISGEKDNTTSSYCNSSNGDHK</sequence>
<dbReference type="EMBL" id="MIGC01009483">
    <property type="protein sequence ID" value="PHJ15123.1"/>
    <property type="molecule type" value="Genomic_DNA"/>
</dbReference>
<comment type="caution">
    <text evidence="2">The sequence shown here is derived from an EMBL/GenBank/DDBJ whole genome shotgun (WGS) entry which is preliminary data.</text>
</comment>
<proteinExistence type="predicted"/>
<keyword evidence="3" id="KW-1185">Reference proteome</keyword>
<feature type="compositionally biased region" description="Polar residues" evidence="1">
    <location>
        <begin position="77"/>
        <end position="90"/>
    </location>
</feature>
<dbReference type="GeneID" id="94434379"/>
<protein>
    <submittedName>
        <fullName evidence="2">Uncharacterized protein</fullName>
    </submittedName>
</protein>
<feature type="non-terminal residue" evidence="2">
    <location>
        <position position="1"/>
    </location>
</feature>
<gene>
    <name evidence="2" type="ORF">CSUI_011067</name>
</gene>
<name>A0A2C6KFG4_9APIC</name>
<dbReference type="RefSeq" id="XP_067916857.1">
    <property type="nucleotide sequence ID" value="XM_068071168.1"/>
</dbReference>
<dbReference type="Proteomes" id="UP000221165">
    <property type="component" value="Unassembled WGS sequence"/>
</dbReference>